<name>A0A2U3EA43_PURLI</name>
<feature type="compositionally biased region" description="Pro residues" evidence="1">
    <location>
        <begin position="315"/>
        <end position="324"/>
    </location>
</feature>
<feature type="compositionally biased region" description="Low complexity" evidence="1">
    <location>
        <begin position="372"/>
        <end position="411"/>
    </location>
</feature>
<evidence type="ECO:0000313" key="2">
    <source>
        <dbReference type="EMBL" id="PWI71376.1"/>
    </source>
</evidence>
<feature type="compositionally biased region" description="Pro residues" evidence="1">
    <location>
        <begin position="452"/>
        <end position="464"/>
    </location>
</feature>
<gene>
    <name evidence="2" type="ORF">PCL_11470</name>
</gene>
<feature type="region of interest" description="Disordered" evidence="1">
    <location>
        <begin position="575"/>
        <end position="594"/>
    </location>
</feature>
<sequence length="952" mass="101819">MAPEQTRLFRQSSTKTTYDGVRVCMSCQVAGWTHGRTDGILPDACGRHVRVFPSLSLSVGVACLGRRGAFSPSHQRPARLACRVSFRARARSLASAFPLANSQPVTNKVQHMTDRPTQAHTPEVPRLRETNAPRLSTHSRPAPPPRAPVAPQREPRGGQRNNGKRPQCRKLTTPVPTRLAAAGGVSVPQFAGEANSRRRWHDRHSVTHSSSHPPGQAKIPCPFGGAFLQSRAEQSRRTHACLAVVPPLWGTYTLGICVSSDRAACPPCVGALPVVSQGIHPSTHLQQRACVYLPVCMYPPTSPHRTSHLTYTAESPPPPPPPPTSALTATTFIPQTGKMPTKVRIIEHKPSSSDDGPIAPSIMASSYSSSALSDSSLASSSSGSSSSAAASYESTPSTAPTSIYKTPSSSRSTRHERPRRRSQEQPRRRDQRQEEQEQEPKRREPRNELDQDPPPTITFFPPSPAASLSSVATYDSLLSDAEPEPLSLSPDDDGNDAAHPVEATAAPSTVHLPSPADASIPAALPPYRTLIPLDPSLRPSDPYTFARLFPSLDRLAIRHDDTTADGNMNLRVETVVAPSSPGPSGAPGPVLGPRRRPATVQLFHLRMHDLARRDFSLRRYCRDSGREVCFSKRAYAPSSGGRAAAVSSASHTLQRALRSVKSPFRRSSSSSSSAGGGNGDASTTTSSPRNSLGFARRPSTGGSTVTAHTTASSSCWSRRGSTASSASLAGNALLSGAGGSGAAHPPPQVLVPTDTIKLEFSNYARVDVSRRHSSGSGGAATKAYEFEWWGHRYAWRRAVDRALGAVSFHLVRDGDAAAAVAHIVPEVRTPTQVFAEDRAGGWVPPCYMWISDQSVVDAVTDVADVIVATGLIALVDDSIRERWPVKKKPAHVSPYLLPTKPHFGPGPASAAAADADGEDAARRPGVRGFFSRRPSAQHSHSPLRLGRTVAVY</sequence>
<comment type="caution">
    <text evidence="2">The sequence shown here is derived from an EMBL/GenBank/DDBJ whole genome shotgun (WGS) entry which is preliminary data.</text>
</comment>
<feature type="region of interest" description="Disordered" evidence="1">
    <location>
        <begin position="481"/>
        <end position="500"/>
    </location>
</feature>
<feature type="compositionally biased region" description="Low complexity" evidence="1">
    <location>
        <begin position="699"/>
        <end position="719"/>
    </location>
</feature>
<feature type="compositionally biased region" description="Basic and acidic residues" evidence="1">
    <location>
        <begin position="421"/>
        <end position="449"/>
    </location>
</feature>
<evidence type="ECO:0000313" key="3">
    <source>
        <dbReference type="Proteomes" id="UP000245956"/>
    </source>
</evidence>
<protein>
    <submittedName>
        <fullName evidence="2">Uncharacterized protein</fullName>
    </submittedName>
</protein>
<feature type="region of interest" description="Disordered" evidence="1">
    <location>
        <begin position="906"/>
        <end position="952"/>
    </location>
</feature>
<dbReference type="AlphaFoldDB" id="A0A2U3EA43"/>
<feature type="region of interest" description="Disordered" evidence="1">
    <location>
        <begin position="372"/>
        <end position="465"/>
    </location>
</feature>
<accession>A0A2U3EA43</accession>
<feature type="region of interest" description="Disordered" evidence="1">
    <location>
        <begin position="656"/>
        <end position="719"/>
    </location>
</feature>
<dbReference type="EMBL" id="LCWV01000007">
    <property type="protein sequence ID" value="PWI71376.1"/>
    <property type="molecule type" value="Genomic_DNA"/>
</dbReference>
<dbReference type="Proteomes" id="UP000245956">
    <property type="component" value="Unassembled WGS sequence"/>
</dbReference>
<reference evidence="2 3" key="1">
    <citation type="journal article" date="2016" name="Front. Microbiol.">
        <title>Genome and transcriptome sequences reveal the specific parasitism of the nematophagous Purpureocillium lilacinum 36-1.</title>
        <authorList>
            <person name="Xie J."/>
            <person name="Li S."/>
            <person name="Mo C."/>
            <person name="Xiao X."/>
            <person name="Peng D."/>
            <person name="Wang G."/>
            <person name="Xiao Y."/>
        </authorList>
    </citation>
    <scope>NUCLEOTIDE SEQUENCE [LARGE SCALE GENOMIC DNA]</scope>
    <source>
        <strain evidence="2 3">36-1</strain>
    </source>
</reference>
<feature type="region of interest" description="Disordered" evidence="1">
    <location>
        <begin position="104"/>
        <end position="180"/>
    </location>
</feature>
<feature type="compositionally biased region" description="Polar residues" evidence="1">
    <location>
        <begin position="104"/>
        <end position="120"/>
    </location>
</feature>
<proteinExistence type="predicted"/>
<organism evidence="2 3">
    <name type="scientific">Purpureocillium lilacinum</name>
    <name type="common">Paecilomyces lilacinus</name>
    <dbReference type="NCBI Taxonomy" id="33203"/>
    <lineage>
        <taxon>Eukaryota</taxon>
        <taxon>Fungi</taxon>
        <taxon>Dikarya</taxon>
        <taxon>Ascomycota</taxon>
        <taxon>Pezizomycotina</taxon>
        <taxon>Sordariomycetes</taxon>
        <taxon>Hypocreomycetidae</taxon>
        <taxon>Hypocreales</taxon>
        <taxon>Ophiocordycipitaceae</taxon>
        <taxon>Purpureocillium</taxon>
    </lineage>
</organism>
<feature type="region of interest" description="Disordered" evidence="1">
    <location>
        <begin position="306"/>
        <end position="327"/>
    </location>
</feature>
<evidence type="ECO:0000256" key="1">
    <source>
        <dbReference type="SAM" id="MobiDB-lite"/>
    </source>
</evidence>